<feature type="compositionally biased region" description="Basic residues" evidence="1">
    <location>
        <begin position="680"/>
        <end position="691"/>
    </location>
</feature>
<gene>
    <name evidence="2" type="ORF">AXG93_2515s1060</name>
</gene>
<feature type="compositionally biased region" description="Basic and acidic residues" evidence="1">
    <location>
        <begin position="2052"/>
        <end position="2062"/>
    </location>
</feature>
<evidence type="ECO:0000313" key="2">
    <source>
        <dbReference type="EMBL" id="OAE28168.1"/>
    </source>
</evidence>
<feature type="compositionally biased region" description="Polar residues" evidence="1">
    <location>
        <begin position="488"/>
        <end position="508"/>
    </location>
</feature>
<feature type="compositionally biased region" description="Polar residues" evidence="1">
    <location>
        <begin position="2318"/>
        <end position="2337"/>
    </location>
</feature>
<feature type="region of interest" description="Disordered" evidence="1">
    <location>
        <begin position="2276"/>
        <end position="2406"/>
    </location>
</feature>
<feature type="compositionally biased region" description="Polar residues" evidence="1">
    <location>
        <begin position="2123"/>
        <end position="2134"/>
    </location>
</feature>
<protein>
    <submittedName>
        <fullName evidence="2">Uncharacterized protein</fullName>
    </submittedName>
</protein>
<feature type="region of interest" description="Disordered" evidence="1">
    <location>
        <begin position="2492"/>
        <end position="2664"/>
    </location>
</feature>
<feature type="region of interest" description="Disordered" evidence="1">
    <location>
        <begin position="676"/>
        <end position="832"/>
    </location>
</feature>
<feature type="compositionally biased region" description="Basic and acidic residues" evidence="1">
    <location>
        <begin position="1435"/>
        <end position="1444"/>
    </location>
</feature>
<feature type="compositionally biased region" description="Polar residues" evidence="1">
    <location>
        <begin position="1405"/>
        <end position="1426"/>
    </location>
</feature>
<feature type="region of interest" description="Disordered" evidence="1">
    <location>
        <begin position="1018"/>
        <end position="1060"/>
    </location>
</feature>
<organism evidence="2 3">
    <name type="scientific">Marchantia polymorpha subsp. ruderalis</name>
    <dbReference type="NCBI Taxonomy" id="1480154"/>
    <lineage>
        <taxon>Eukaryota</taxon>
        <taxon>Viridiplantae</taxon>
        <taxon>Streptophyta</taxon>
        <taxon>Embryophyta</taxon>
        <taxon>Marchantiophyta</taxon>
        <taxon>Marchantiopsida</taxon>
        <taxon>Marchantiidae</taxon>
        <taxon>Marchantiales</taxon>
        <taxon>Marchantiaceae</taxon>
        <taxon>Marchantia</taxon>
    </lineage>
</organism>
<feature type="compositionally biased region" description="Basic and acidic residues" evidence="1">
    <location>
        <begin position="2383"/>
        <end position="2394"/>
    </location>
</feature>
<feature type="compositionally biased region" description="Basic and acidic residues" evidence="1">
    <location>
        <begin position="1375"/>
        <end position="1397"/>
    </location>
</feature>
<feature type="region of interest" description="Disordered" evidence="1">
    <location>
        <begin position="2052"/>
        <end position="2186"/>
    </location>
</feature>
<feature type="region of interest" description="Disordered" evidence="1">
    <location>
        <begin position="26"/>
        <end position="116"/>
    </location>
</feature>
<accession>A0A176W564</accession>
<feature type="region of interest" description="Disordered" evidence="1">
    <location>
        <begin position="591"/>
        <end position="638"/>
    </location>
</feature>
<feature type="region of interest" description="Disordered" evidence="1">
    <location>
        <begin position="1153"/>
        <end position="1195"/>
    </location>
</feature>
<feature type="compositionally biased region" description="Basic and acidic residues" evidence="1">
    <location>
        <begin position="808"/>
        <end position="830"/>
    </location>
</feature>
<keyword evidence="3" id="KW-1185">Reference proteome</keyword>
<feature type="compositionally biased region" description="Basic and acidic residues" evidence="1">
    <location>
        <begin position="2073"/>
        <end position="2085"/>
    </location>
</feature>
<feature type="region of interest" description="Disordered" evidence="1">
    <location>
        <begin position="162"/>
        <end position="231"/>
    </location>
</feature>
<feature type="region of interest" description="Disordered" evidence="1">
    <location>
        <begin position="453"/>
        <end position="546"/>
    </location>
</feature>
<sequence length="2934" mass="329499">MPLESSESSDSSDSDEFDLKNLILAHHQRRAMNTDFSTRARSRSRREGEDSDSNDDVVSSSASPQKRAEPRSDSTRTRRSRRATRGDLRDVGLSQNDTNDDDEDRQDTLPSTRGPYHALQLAADRLTSEMQDDIAQQLESVEEQLEAVGLQMQETIAAGFKDGTFKSRPQSLHEVRSGRRSFPINNPQPTVDSWRNRASNYQLRDRSSQTSPTSKRYSSRASTHVSLNKDNGYTSEADLTLKRKSEGEGNLQTSRLSTCQLCGCEDASEDGISASSVQQHVTKNSGYEYQILKLEGMVPGTEGSTSNSGASTSSYETRKAEARIVQARGCQTCRCHGCRVPSDPVQAVQILGVVGNSQGESLASGSREFVTMDVKNGRISQNLGLIEICRDYQAQEGQYDHIWKPASVLQQFNVERSGSDMIFPSTRDEESQLLVDRPFKELTFESKSIGALEGETSNSSDSFEKKDFATRRKDSRKSRVLHDRPSQDVDTTEYTAGLSNPLKNNQQFEMDDNNDYQYDRDELPSQVVGGNEGSSSSGRSNDLPRNVRSEVFSQVVGGNEGSSSSGRSNDLTRNVRSEVFSVIDKEFEYVANDSTSSQSNSDKNQSPSLNEYGARQRASQEYRGSPRRERNSSDLRDSREIIQEQRHSSSAKNGTEAQSFQRSEIDALKFEEAHILSGPRRSRSKEKRGSKGLHSSYEQEGWSHQQQQKEKLPVDDSRQDPDDESVIMEESSAIMRPYDNPLFHEEPVADDQSNTKRRSGTKVPPFASSSNYQLRPSLESSSRLAAGEVSADRETSGKPSLDFSIMESKPDHQSWSSEKSREMETDEANKRSVAQSRLYIDIRQEYEPGDHVSHEEMQSRLQQEIAKEFALLGIQSGPPRKRVKDKSDGANRSHKVSVVVPDNFKLEDDSSQVDNVYGESSDLQPKAGRSGDVRGSSIARLLDDGHVNSGNDSQRDAFRSSVAQRLADVGRSKTSFRTDYVSELPGLSNKSVAHRRPTPYPAELGSEARRRKEEFIRQLNNTQKRDDFPAQIPLESESEESRSGHHKLQALEQQDWPPGGSQIPIRYASEPGKRSDAIVQILNEKSTRVGGRRKSRETSVQHIVSSIPRGSSSFMPPISEIFGSKSRRNSLAQMELNANRLESLDSSMPLRTRGGAQIDVPGQFPDSRTREPQLRSANPRDEHEINPGRHPTMIDQNWNNPSNFDDFHNYDDGNCEKGTKRNLQTLNSKGSQKYLAKMLTTLSQKLGVLESKGLIESQTPLEQGRVDSESEEQFDCLRLRKSPNFNQMRRGTRGSNQLDFHSQTQGEANQEFVGVRKIPHLTHTLAPWNYQNFRDSMLANNLELLSAEMASRRNTSFENQDIQEEWQPGTPHSLRLKEQTEVTEAETRHQNEDHQFEIVEDSGSDAKNQSSSRPSMPYSFNDTPIRSSLHHPKSRISENWEVRNRQSIQTQTLDRMNAEDEVKPTGGQVQASSEPSSSSEVMATLKPSSNSEEPSWDRSLETWNPRASRGGGLKLQNTDLLKAIEQSHAQNRNSTSVQTEEHGLISRPSFKSEVHDYPDLERTDSMETQPGDLAFGASDYLENHLKRSDPFLLSGERLSYLKEAGIHQHSKDRRSSSMRVQSEEEESRDRQYSRLQVPKQSDLRDLEARSRQLTQIPRINHVNLQHARESQTGRMHSFAVEPPEYRSSGYHLVDAVALSRHPSEAERMYSFAVQPEGMVYDNPRVSTSRLPHGSLPMEGRTSQNFQTGRMYSLAVQPESMEPDIHNHSQTGRRYSHEMQADNVEHGYRHNSQTGRMYNHAMQPEQIGLGIRLPSQGENMYGVTRQPEVAEFGNRQHPQSRGSYSFPEQPEALEFQSRHHTQERRSSNPPVQMDGMESENRRESQIGGLYSGSNQYKTMESQSKHTGGMYGFQEQSESMESQSRHPSRKIRMSNLPVHPEGADTGFHRTSKYDHSMQPGVMNSVFRHSSQSGRIGSVVVQSEGMEAEGRHYSLGGEIYGQAEQPEIYRHPSQEGRMSNISVYPVELSSEGRHHSQLEKMHNVSVLPEALDFRSAHPSQTDRMHSFSADPGDVDLVSRHPSQNDRIHSFSADPGGVDLVNRHPSQNDRIHSFSADPGGVDLVSRHPSQNGRMNSFSADPGGVDSVSRHPSQNDRIHSFSADPGGVDPVSRHPSQNDRIQSFSADPGSVDLVSRHPSQIDRMHSFEVEPGARGSGIRHPPHIDRKHSFEVEPGAIDSGSRHPSQNDRMHSLAMQAGAVDSGSRHPSVNDRMHGLAVKPGAMNSASRHSSQTKAVHSFVVQPDVTDSQREQKYSFGGRLESSENPSGRHSQSAKIKSSGVQAENMESEIQRTSHDRLPEFRTSEHSIAQVPKKMSKKSEVLPTQKKSTFDRDPVKDLPPEVISLGTKNPRKSSQIQMLNDMLQDLEATVTKSRQNSQARRKTHMLVNEFPAVAARSKKMSKRVTLQVPEEEESNLEETVDEKLDRFDDRKLDLEEVEISKPLPEQFDITEFPDDNTELNHQDEFDREQPGTNTGQFGGEHLEFEDEQLRSYGEDSDGENLDPVEGRKEDDLEVVTEESPLEEQQDLQSYQDGSLDPIDESDAFDQKDSLASRRLENSTYSSGSSSGVARTSSAFNRSTNSRLSGSQRHSQAKMNEKNHQYEEVETELQSTNLMSEELEIGGTSDAVDPGEETEGEQLATLENEGEELVPFETQDEELTSLEYEGEEITPFDTRDEELTYLENEGEEAAPSETQSEELTYLENEGDESIPRDFQGEELTSLEDEGEEYITTMTEGEELTSIEAEGDELIPFETEGEELTSLEAQDDHDLHGTTAEATRIDERRITSRGLQSKDQRLEDKGKGKIPDSIVKDFISRGSNSRHHSGSGNFFREMTGYQTDHRHWAEESASNLRGVQTINPKLQQIVSSRPVSTNPLVKWLP</sequence>
<feature type="compositionally biased region" description="Polar residues" evidence="1">
    <location>
        <begin position="1445"/>
        <end position="1454"/>
    </location>
</feature>
<feature type="compositionally biased region" description="Basic and acidic residues" evidence="1">
    <location>
        <begin position="707"/>
        <end position="720"/>
    </location>
</feature>
<feature type="compositionally biased region" description="Polar residues" evidence="1">
    <location>
        <begin position="592"/>
        <end position="609"/>
    </location>
</feature>
<feature type="compositionally biased region" description="Polar residues" evidence="1">
    <location>
        <begin position="2279"/>
        <end position="2290"/>
    </location>
</feature>
<feature type="compositionally biased region" description="Low complexity" evidence="1">
    <location>
        <begin position="2613"/>
        <end position="2629"/>
    </location>
</feature>
<feature type="region of interest" description="Disordered" evidence="1">
    <location>
        <begin position="876"/>
        <end position="895"/>
    </location>
</feature>
<comment type="caution">
    <text evidence="2">The sequence shown here is derived from an EMBL/GenBank/DDBJ whole genome shotgun (WGS) entry which is preliminary data.</text>
</comment>
<feature type="compositionally biased region" description="Polar residues" evidence="1">
    <location>
        <begin position="2630"/>
        <end position="2648"/>
    </location>
</feature>
<feature type="compositionally biased region" description="Acidic residues" evidence="1">
    <location>
        <begin position="2464"/>
        <end position="2475"/>
    </location>
</feature>
<feature type="region of interest" description="Disordered" evidence="1">
    <location>
        <begin position="1"/>
        <end position="20"/>
    </location>
</feature>
<proteinExistence type="predicted"/>
<feature type="compositionally biased region" description="Polar residues" evidence="1">
    <location>
        <begin position="2169"/>
        <end position="2180"/>
    </location>
</feature>
<feature type="region of interest" description="Disordered" evidence="1">
    <location>
        <begin position="990"/>
        <end position="1009"/>
    </location>
</feature>
<name>A0A176W564_MARPO</name>
<feature type="compositionally biased region" description="Polar residues" evidence="1">
    <location>
        <begin position="183"/>
        <end position="231"/>
    </location>
</feature>
<feature type="region of interest" description="Disordered" evidence="1">
    <location>
        <begin position="1604"/>
        <end position="1645"/>
    </location>
</feature>
<feature type="region of interest" description="Disordered" evidence="1">
    <location>
        <begin position="1086"/>
        <end position="1108"/>
    </location>
</feature>
<feature type="compositionally biased region" description="Polar residues" evidence="1">
    <location>
        <begin position="767"/>
        <end position="783"/>
    </location>
</feature>
<evidence type="ECO:0000256" key="1">
    <source>
        <dbReference type="SAM" id="MobiDB-lite"/>
    </source>
</evidence>
<feature type="compositionally biased region" description="Basic and acidic residues" evidence="1">
    <location>
        <begin position="1167"/>
        <end position="1187"/>
    </location>
</feature>
<feature type="compositionally biased region" description="Basic and acidic residues" evidence="1">
    <location>
        <begin position="462"/>
        <end position="472"/>
    </location>
</feature>
<feature type="region of interest" description="Disordered" evidence="1">
    <location>
        <begin position="1853"/>
        <end position="1889"/>
    </location>
</feature>
<feature type="region of interest" description="Disordered" evidence="1">
    <location>
        <begin position="904"/>
        <end position="933"/>
    </location>
</feature>
<feature type="compositionally biased region" description="Basic and acidic residues" evidence="1">
    <location>
        <begin position="66"/>
        <end position="76"/>
    </location>
</feature>
<feature type="compositionally biased region" description="Basic and acidic residues" evidence="1">
    <location>
        <begin position="2344"/>
        <end position="2360"/>
    </location>
</feature>
<feature type="compositionally biased region" description="Basic and acidic residues" evidence="1">
    <location>
        <begin position="2599"/>
        <end position="2611"/>
    </location>
</feature>
<feature type="region of interest" description="Disordered" evidence="1">
    <location>
        <begin position="1528"/>
        <end position="1553"/>
    </location>
</feature>
<feature type="compositionally biased region" description="Polar residues" evidence="1">
    <location>
        <begin position="696"/>
        <end position="706"/>
    </location>
</feature>
<feature type="compositionally biased region" description="Acidic residues" evidence="1">
    <location>
        <begin position="2566"/>
        <end position="2580"/>
    </location>
</feature>
<feature type="compositionally biased region" description="Basic and acidic residues" evidence="1">
    <location>
        <begin position="2832"/>
        <end position="2868"/>
    </location>
</feature>
<dbReference type="Proteomes" id="UP000077202">
    <property type="component" value="Unassembled WGS sequence"/>
</dbReference>
<feature type="region of interest" description="Disordered" evidence="1">
    <location>
        <begin position="2815"/>
        <end position="2883"/>
    </location>
</feature>
<feature type="compositionally biased region" description="Basic and acidic residues" evidence="1">
    <location>
        <begin position="618"/>
        <end position="638"/>
    </location>
</feature>
<feature type="region of interest" description="Disordered" evidence="1">
    <location>
        <begin position="1355"/>
        <end position="1514"/>
    </location>
</feature>
<feature type="compositionally biased region" description="Polar residues" evidence="1">
    <location>
        <begin position="1528"/>
        <end position="1538"/>
    </location>
</feature>
<feature type="compositionally biased region" description="Basic and acidic residues" evidence="1">
    <location>
        <begin position="1539"/>
        <end position="1553"/>
    </location>
</feature>
<reference evidence="2" key="1">
    <citation type="submission" date="2016-03" db="EMBL/GenBank/DDBJ databases">
        <title>Mechanisms controlling the formation of the plant cell surface in tip-growing cells are functionally conserved among land plants.</title>
        <authorList>
            <person name="Honkanen S."/>
            <person name="Jones V.A."/>
            <person name="Morieri G."/>
            <person name="Champion C."/>
            <person name="Hetherington A.J."/>
            <person name="Kelly S."/>
            <person name="Saint-Marcoux D."/>
            <person name="Proust H."/>
            <person name="Prescott H."/>
            <person name="Dolan L."/>
        </authorList>
    </citation>
    <scope>NUCLEOTIDE SEQUENCE [LARGE SCALE GENOMIC DNA]</scope>
    <source>
        <tissue evidence="2">Whole gametophyte</tissue>
    </source>
</reference>
<dbReference type="EMBL" id="LVLJ01001764">
    <property type="protein sequence ID" value="OAE28168.1"/>
    <property type="molecule type" value="Genomic_DNA"/>
</dbReference>
<feature type="region of interest" description="Disordered" evidence="1">
    <location>
        <begin position="2454"/>
        <end position="2476"/>
    </location>
</feature>
<feature type="compositionally biased region" description="Basic and acidic residues" evidence="1">
    <location>
        <begin position="2513"/>
        <end position="2524"/>
    </location>
</feature>
<evidence type="ECO:0000313" key="3">
    <source>
        <dbReference type="Proteomes" id="UP000077202"/>
    </source>
</evidence>
<feature type="compositionally biased region" description="Polar residues" evidence="1">
    <location>
        <begin position="1098"/>
        <end position="1108"/>
    </location>
</feature>